<sequence length="700" mass="76395">MRAPPSVTAKDVERVLADEFGLRSGEIAMSLHFREAFLLKFKHHRHCEEAVKKGFAKGQGIEVHFIQWRSLKNAAGSALMYRVKLCLDGVPMHLWAPDIAERIISRTCTLESVETDLVHPVDAGDTRVISLWAWMPNPSRIDKRVWVTITRQTRDPLLESVTISETPPEHWQQGVKHPVLFHIEEIHDYTAAAVDLRNPKSCRLATRTLPPWHLGVLDGQRAPPCLFENFPHHPPTPTTYAFRQGRAEGVEDNAGLAREPHDQGSRTAREAAARDGGWRQHDGDRDRRREDHDGRRDDRDVRRNADRRRERRGRYNNDHPRRRSRPWGGGEMMMTMRSAAMAVTLRKDAAGCGSLMFTSDGSARVRQELVTVAAMIGVMGAVDRTTSARSLAISGVATATTTSLLALPWRGNSSHQDRSPLCLCSVGSGMKPGPLVGELQSRGEGLLAHTRGHLSGLCGRGPMPARPGGWVAIAIDKLSAPATIVAPGGVVTPFAAASPVAPTDTLALDDPANAEQAEPARQAAANDPVDDLQATLGPTVQPEAAIHTPMLSTSAVDFPQVPPAMPCVLFKSPHPSILPSPPLQCADVNLQTPPPPMPRQDRHRSSRLAQQPTVGLPSGLKAQLNLCRRMGLTPEEGTLTDKVVADFKAMFNAPLPQDTIDALEQLFGLNREDAKAADAVLAKYLGPTDACYREELAAAT</sequence>
<protein>
    <recommendedName>
        <fullName evidence="3">DUF4283 domain-containing protein</fullName>
    </recommendedName>
</protein>
<dbReference type="PANTHER" id="PTHR33087:SF21">
    <property type="entry name" value="OS03G0782100 PROTEIN"/>
    <property type="match status" value="1"/>
</dbReference>
<reference evidence="2" key="1">
    <citation type="journal article" date="2005" name="PLoS Biol.">
        <title>The genomes of Oryza sativa: a history of duplications.</title>
        <authorList>
            <person name="Yu J."/>
            <person name="Wang J."/>
            <person name="Lin W."/>
            <person name="Li S."/>
            <person name="Li H."/>
            <person name="Zhou J."/>
            <person name="Ni P."/>
            <person name="Dong W."/>
            <person name="Hu S."/>
            <person name="Zeng C."/>
            <person name="Zhang J."/>
            <person name="Zhang Y."/>
            <person name="Li R."/>
            <person name="Xu Z."/>
            <person name="Li S."/>
            <person name="Li X."/>
            <person name="Zheng H."/>
            <person name="Cong L."/>
            <person name="Lin L."/>
            <person name="Yin J."/>
            <person name="Geng J."/>
            <person name="Li G."/>
            <person name="Shi J."/>
            <person name="Liu J."/>
            <person name="Lv H."/>
            <person name="Li J."/>
            <person name="Wang J."/>
            <person name="Deng Y."/>
            <person name="Ran L."/>
            <person name="Shi X."/>
            <person name="Wang X."/>
            <person name="Wu Q."/>
            <person name="Li C."/>
            <person name="Ren X."/>
            <person name="Wang J."/>
            <person name="Wang X."/>
            <person name="Li D."/>
            <person name="Liu D."/>
            <person name="Zhang X."/>
            <person name="Ji Z."/>
            <person name="Zhao W."/>
            <person name="Sun Y."/>
            <person name="Zhang Z."/>
            <person name="Bao J."/>
            <person name="Han Y."/>
            <person name="Dong L."/>
            <person name="Ji J."/>
            <person name="Chen P."/>
            <person name="Wu S."/>
            <person name="Liu J."/>
            <person name="Xiao Y."/>
            <person name="Bu D."/>
            <person name="Tan J."/>
            <person name="Yang L."/>
            <person name="Ye C."/>
            <person name="Zhang J."/>
            <person name="Xu J."/>
            <person name="Zhou Y."/>
            <person name="Yu Y."/>
            <person name="Zhang B."/>
            <person name="Zhuang S."/>
            <person name="Wei H."/>
            <person name="Liu B."/>
            <person name="Lei M."/>
            <person name="Yu H."/>
            <person name="Li Y."/>
            <person name="Xu H."/>
            <person name="Wei S."/>
            <person name="He X."/>
            <person name="Fang L."/>
            <person name="Zhang Z."/>
            <person name="Zhang Y."/>
            <person name="Huang X."/>
            <person name="Su Z."/>
            <person name="Tong W."/>
            <person name="Li J."/>
            <person name="Tong Z."/>
            <person name="Li S."/>
            <person name="Ye J."/>
            <person name="Wang L."/>
            <person name="Fang L."/>
            <person name="Lei T."/>
            <person name="Chen C."/>
            <person name="Chen H."/>
            <person name="Xu Z."/>
            <person name="Li H."/>
            <person name="Huang H."/>
            <person name="Zhang F."/>
            <person name="Xu H."/>
            <person name="Li N."/>
            <person name="Zhao C."/>
            <person name="Li S."/>
            <person name="Dong L."/>
            <person name="Huang Y."/>
            <person name="Li L."/>
            <person name="Xi Y."/>
            <person name="Qi Q."/>
            <person name="Li W."/>
            <person name="Zhang B."/>
            <person name="Hu W."/>
            <person name="Zhang Y."/>
            <person name="Tian X."/>
            <person name="Jiao Y."/>
            <person name="Liang X."/>
            <person name="Jin J."/>
            <person name="Gao L."/>
            <person name="Zheng W."/>
            <person name="Hao B."/>
            <person name="Liu S."/>
            <person name="Wang W."/>
            <person name="Yuan L."/>
            <person name="Cao M."/>
            <person name="McDermott J."/>
            <person name="Samudrala R."/>
            <person name="Wang J."/>
            <person name="Wong G.K."/>
            <person name="Yang H."/>
        </authorList>
    </citation>
    <scope>NUCLEOTIDE SEQUENCE [LARGE SCALE GENOMIC DNA]</scope>
</reference>
<feature type="compositionally biased region" description="Basic and acidic residues" evidence="1">
    <location>
        <begin position="258"/>
        <end position="319"/>
    </location>
</feature>
<evidence type="ECO:0000313" key="2">
    <source>
        <dbReference type="EMBL" id="EAZ37935.1"/>
    </source>
</evidence>
<feature type="region of interest" description="Disordered" evidence="1">
    <location>
        <begin position="589"/>
        <end position="615"/>
    </location>
</feature>
<gene>
    <name evidence="2" type="ORF">OsJ_22285</name>
</gene>
<dbReference type="EMBL" id="CM000143">
    <property type="protein sequence ID" value="EAZ37935.1"/>
    <property type="molecule type" value="Genomic_DNA"/>
</dbReference>
<reference evidence="2" key="2">
    <citation type="submission" date="2008-12" db="EMBL/GenBank/DDBJ databases">
        <title>Improved gene annotation of the rice (Oryza sativa) genomes.</title>
        <authorList>
            <person name="Wang J."/>
            <person name="Li R."/>
            <person name="Fan W."/>
            <person name="Huang Q."/>
            <person name="Zhang J."/>
            <person name="Zhou Y."/>
            <person name="Hu Y."/>
            <person name="Zi S."/>
            <person name="Li J."/>
            <person name="Ni P."/>
            <person name="Zheng H."/>
            <person name="Zhang Y."/>
            <person name="Zhao M."/>
            <person name="Hao Q."/>
            <person name="McDermott J."/>
            <person name="Samudrala R."/>
            <person name="Kristiansen K."/>
            <person name="Wong G.K.-S."/>
        </authorList>
    </citation>
    <scope>NUCLEOTIDE SEQUENCE</scope>
</reference>
<proteinExistence type="predicted"/>
<accession>A3BEE6</accession>
<dbReference type="PANTHER" id="PTHR33087">
    <property type="entry name" value="OS07G0539200 PROTEIN"/>
    <property type="match status" value="1"/>
</dbReference>
<organism evidence="2">
    <name type="scientific">Oryza sativa subsp. japonica</name>
    <name type="common">Rice</name>
    <dbReference type="NCBI Taxonomy" id="39947"/>
    <lineage>
        <taxon>Eukaryota</taxon>
        <taxon>Viridiplantae</taxon>
        <taxon>Streptophyta</taxon>
        <taxon>Embryophyta</taxon>
        <taxon>Tracheophyta</taxon>
        <taxon>Spermatophyta</taxon>
        <taxon>Magnoliopsida</taxon>
        <taxon>Liliopsida</taxon>
        <taxon>Poales</taxon>
        <taxon>Poaceae</taxon>
        <taxon>BOP clade</taxon>
        <taxon>Oryzoideae</taxon>
        <taxon>Oryzeae</taxon>
        <taxon>Oryzinae</taxon>
        <taxon>Oryza</taxon>
        <taxon>Oryza sativa</taxon>
    </lineage>
</organism>
<dbReference type="AlphaFoldDB" id="A3BEE6"/>
<feature type="region of interest" description="Disordered" evidence="1">
    <location>
        <begin position="256"/>
        <end position="331"/>
    </location>
</feature>
<dbReference type="Proteomes" id="UP000007752">
    <property type="component" value="Chromosome 6"/>
</dbReference>
<evidence type="ECO:0008006" key="3">
    <source>
        <dbReference type="Google" id="ProtNLM"/>
    </source>
</evidence>
<name>A3BEE6_ORYSJ</name>
<dbReference type="InterPro" id="IPR053253">
    <property type="entry name" value="Sex_diff_modulator"/>
</dbReference>
<evidence type="ECO:0000256" key="1">
    <source>
        <dbReference type="SAM" id="MobiDB-lite"/>
    </source>
</evidence>